<accession>A0A2Z6S5P7</accession>
<name>A0A2Z6S5P7_9GLOM</name>
<reference evidence="2" key="2">
    <citation type="submission" date="2019-10" db="EMBL/GenBank/DDBJ databases">
        <title>Conservation and host-specific expression of non-tandemly repeated heterogenous ribosome RNA gene in arbuscular mycorrhizal fungi.</title>
        <authorList>
            <person name="Maeda T."/>
            <person name="Kobayashi Y."/>
            <person name="Nakagawa T."/>
            <person name="Ezawa T."/>
            <person name="Yamaguchi K."/>
            <person name="Bino T."/>
            <person name="Nishimoto Y."/>
            <person name="Shigenobu S."/>
            <person name="Kawaguchi M."/>
        </authorList>
    </citation>
    <scope>NUCLEOTIDE SEQUENCE</scope>
    <source>
        <strain evidence="2">HR1</strain>
    </source>
</reference>
<keyword evidence="3" id="KW-1185">Reference proteome</keyword>
<sequence>MGTRCIIFIRKRIYKEAGSVKKSFLGDPDESQYIYEYFVCMYQQCDGYVRGGVGEWLAKFLCDFLHDYSSRYMDTGFLAAKCVKEFMEKDAVFKRLLPLASLKDMYRYDHQKAYIITTDSTRKFFDNKSIMLTSRGSCIITARPEKFMTIYYQNAKRIEESTTYDEVIDYGDEELEKDGYLAEDRLLGKFLNEIFD</sequence>
<dbReference type="OrthoDB" id="10338822at2759"/>
<protein>
    <submittedName>
        <fullName evidence="1">Uncharacterized protein</fullName>
    </submittedName>
</protein>
<proteinExistence type="predicted"/>
<organism evidence="1 3">
    <name type="scientific">Rhizophagus clarus</name>
    <dbReference type="NCBI Taxonomy" id="94130"/>
    <lineage>
        <taxon>Eukaryota</taxon>
        <taxon>Fungi</taxon>
        <taxon>Fungi incertae sedis</taxon>
        <taxon>Mucoromycota</taxon>
        <taxon>Glomeromycotina</taxon>
        <taxon>Glomeromycetes</taxon>
        <taxon>Glomerales</taxon>
        <taxon>Glomeraceae</taxon>
        <taxon>Rhizophagus</taxon>
    </lineage>
</organism>
<reference evidence="1 3" key="1">
    <citation type="submission" date="2017-11" db="EMBL/GenBank/DDBJ databases">
        <title>The genome of Rhizophagus clarus HR1 reveals common genetic basis of auxotrophy among arbuscular mycorrhizal fungi.</title>
        <authorList>
            <person name="Kobayashi Y."/>
        </authorList>
    </citation>
    <scope>NUCLEOTIDE SEQUENCE [LARGE SCALE GENOMIC DNA]</scope>
    <source>
        <strain evidence="1 3">HR1</strain>
    </source>
</reference>
<evidence type="ECO:0000313" key="3">
    <source>
        <dbReference type="Proteomes" id="UP000247702"/>
    </source>
</evidence>
<evidence type="ECO:0000313" key="2">
    <source>
        <dbReference type="EMBL" id="GES86391.1"/>
    </source>
</evidence>
<evidence type="ECO:0000313" key="1">
    <source>
        <dbReference type="EMBL" id="GBC09841.1"/>
    </source>
</evidence>
<dbReference type="EMBL" id="BLAL01000160">
    <property type="protein sequence ID" value="GES86391.1"/>
    <property type="molecule type" value="Genomic_DNA"/>
</dbReference>
<dbReference type="Proteomes" id="UP000247702">
    <property type="component" value="Unassembled WGS sequence"/>
</dbReference>
<gene>
    <name evidence="2" type="ORF">RCL2_001344500</name>
    <name evidence="1" type="ORF">RclHR1_09150012</name>
</gene>
<dbReference type="Proteomes" id="UP000615446">
    <property type="component" value="Unassembled WGS sequence"/>
</dbReference>
<dbReference type="AlphaFoldDB" id="A0A2Z6S5P7"/>
<comment type="caution">
    <text evidence="1">The sequence shown here is derived from an EMBL/GenBank/DDBJ whole genome shotgun (WGS) entry which is preliminary data.</text>
</comment>
<dbReference type="EMBL" id="BEXD01004332">
    <property type="protein sequence ID" value="GBC09841.1"/>
    <property type="molecule type" value="Genomic_DNA"/>
</dbReference>